<name>A0A6B0S0C2_9CETA</name>
<evidence type="ECO:0000256" key="1">
    <source>
        <dbReference type="SAM" id="MobiDB-lite"/>
    </source>
</evidence>
<accession>A0A6B0S0C2</accession>
<feature type="compositionally biased region" description="Basic and acidic residues" evidence="1">
    <location>
        <begin position="101"/>
        <end position="113"/>
    </location>
</feature>
<dbReference type="Proteomes" id="UP000322234">
    <property type="component" value="Unassembled WGS sequence"/>
</dbReference>
<dbReference type="AlphaFoldDB" id="A0A6B0S0C2"/>
<feature type="region of interest" description="Disordered" evidence="1">
    <location>
        <begin position="83"/>
        <end position="138"/>
    </location>
</feature>
<gene>
    <name evidence="2" type="ORF">E5288_WYG005097</name>
</gene>
<keyword evidence="3" id="KW-1185">Reference proteome</keyword>
<dbReference type="EMBL" id="VBQZ03000132">
    <property type="protein sequence ID" value="MXQ95332.1"/>
    <property type="molecule type" value="Genomic_DNA"/>
</dbReference>
<proteinExistence type="predicted"/>
<sequence>MVMTTGCDPGSCDASLQWSTGSVPPSLGPPWCGTRESPGFSVLSFFPLSPLLSPVLTGVSTLPGGLQLRQRRARCSMCTWALSTSSAGDPDLEGPSNPRPPDGRRQESREDKAPQPQFRRLRRAEGERRSDGKAVEMSRNWLGTLKTKLLSWKYETYRLHGRDAPDGPPSEGTL</sequence>
<evidence type="ECO:0000313" key="3">
    <source>
        <dbReference type="Proteomes" id="UP000322234"/>
    </source>
</evidence>
<comment type="caution">
    <text evidence="2">The sequence shown here is derived from an EMBL/GenBank/DDBJ whole genome shotgun (WGS) entry which is preliminary data.</text>
</comment>
<reference evidence="2" key="1">
    <citation type="submission" date="2019-10" db="EMBL/GenBank/DDBJ databases">
        <title>The sequence and de novo assembly of the wild yak genome.</title>
        <authorList>
            <person name="Liu Y."/>
        </authorList>
    </citation>
    <scope>NUCLEOTIDE SEQUENCE [LARGE SCALE GENOMIC DNA]</scope>
    <source>
        <strain evidence="2">WY2019</strain>
    </source>
</reference>
<organism evidence="2 3">
    <name type="scientific">Bos mutus</name>
    <name type="common">wild yak</name>
    <dbReference type="NCBI Taxonomy" id="72004"/>
    <lineage>
        <taxon>Eukaryota</taxon>
        <taxon>Metazoa</taxon>
        <taxon>Chordata</taxon>
        <taxon>Craniata</taxon>
        <taxon>Vertebrata</taxon>
        <taxon>Euteleostomi</taxon>
        <taxon>Mammalia</taxon>
        <taxon>Eutheria</taxon>
        <taxon>Laurasiatheria</taxon>
        <taxon>Artiodactyla</taxon>
        <taxon>Ruminantia</taxon>
        <taxon>Pecora</taxon>
        <taxon>Bovidae</taxon>
        <taxon>Bovinae</taxon>
        <taxon>Bos</taxon>
    </lineage>
</organism>
<evidence type="ECO:0000313" key="2">
    <source>
        <dbReference type="EMBL" id="MXQ95332.1"/>
    </source>
</evidence>
<protein>
    <submittedName>
        <fullName evidence="2">Uncharacterized protein</fullName>
    </submittedName>
</protein>
<feature type="compositionally biased region" description="Basic and acidic residues" evidence="1">
    <location>
        <begin position="123"/>
        <end position="136"/>
    </location>
</feature>